<evidence type="ECO:0000256" key="21">
    <source>
        <dbReference type="SAM" id="Phobius"/>
    </source>
</evidence>
<dbReference type="EC" id="2.7.11.1" evidence="3"/>
<dbReference type="GO" id="GO:0006952">
    <property type="term" value="P:defense response"/>
    <property type="evidence" value="ECO:0007669"/>
    <property type="project" value="UniProtKB-ARBA"/>
</dbReference>
<dbReference type="OrthoDB" id="680327at2759"/>
<dbReference type="PANTHER" id="PTHR48005">
    <property type="entry name" value="LEUCINE RICH REPEAT KINASE 2"/>
    <property type="match status" value="1"/>
</dbReference>
<dbReference type="Pfam" id="PF08263">
    <property type="entry name" value="LRRNT_2"/>
    <property type="match status" value="1"/>
</dbReference>
<keyword evidence="15 21" id="KW-0472">Membrane</keyword>
<evidence type="ECO:0000256" key="10">
    <source>
        <dbReference type="ARBA" id="ARBA00022737"/>
    </source>
</evidence>
<evidence type="ECO:0000256" key="18">
    <source>
        <dbReference type="ARBA" id="ARBA00047899"/>
    </source>
</evidence>
<feature type="domain" description="Protein kinase" evidence="22">
    <location>
        <begin position="785"/>
        <end position="1056"/>
    </location>
</feature>
<comment type="caution">
    <text evidence="23">The sequence shown here is derived from an EMBL/GenBank/DDBJ whole genome shotgun (WGS) entry which is preliminary data.</text>
</comment>
<evidence type="ECO:0000313" key="24">
    <source>
        <dbReference type="Proteomes" id="UP001085076"/>
    </source>
</evidence>
<dbReference type="PRINTS" id="PR00019">
    <property type="entry name" value="LEURICHRPT"/>
</dbReference>
<evidence type="ECO:0000256" key="4">
    <source>
        <dbReference type="ARBA" id="ARBA00022527"/>
    </source>
</evidence>
<evidence type="ECO:0000256" key="13">
    <source>
        <dbReference type="ARBA" id="ARBA00022840"/>
    </source>
</evidence>
<dbReference type="Gene3D" id="3.80.10.10">
    <property type="entry name" value="Ribonuclease Inhibitor"/>
    <property type="match status" value="3"/>
</dbReference>
<keyword evidence="7" id="KW-0808">Transferase</keyword>
<dbReference type="Pfam" id="PF00069">
    <property type="entry name" value="Pkinase"/>
    <property type="match status" value="2"/>
</dbReference>
<dbReference type="InterPro" id="IPR001611">
    <property type="entry name" value="Leu-rich_rpt"/>
</dbReference>
<dbReference type="GO" id="GO:0004674">
    <property type="term" value="F:protein serine/threonine kinase activity"/>
    <property type="evidence" value="ECO:0007669"/>
    <property type="project" value="UniProtKB-KW"/>
</dbReference>
<keyword evidence="11 20" id="KW-0547">Nucleotide-binding</keyword>
<keyword evidence="13 20" id="KW-0067">ATP-binding</keyword>
<protein>
    <recommendedName>
        <fullName evidence="3">non-specific serine/threonine protein kinase</fullName>
        <ecNumber evidence="3">2.7.11.1</ecNumber>
    </recommendedName>
</protein>
<keyword evidence="14 21" id="KW-1133">Transmembrane helix</keyword>
<reference evidence="23" key="1">
    <citation type="submission" date="2021-03" db="EMBL/GenBank/DDBJ databases">
        <authorList>
            <person name="Li Z."/>
            <person name="Yang C."/>
        </authorList>
    </citation>
    <scope>NUCLEOTIDE SEQUENCE</scope>
    <source>
        <strain evidence="23">Dzin_1.0</strain>
        <tissue evidence="23">Leaf</tissue>
    </source>
</reference>
<dbReference type="FunFam" id="3.80.10.10:FF:000129">
    <property type="entry name" value="Leucine-rich repeat receptor-like kinase"/>
    <property type="match status" value="1"/>
</dbReference>
<keyword evidence="16" id="KW-0675">Receptor</keyword>
<keyword evidence="5" id="KW-0597">Phosphoprotein</keyword>
<dbReference type="GO" id="GO:0005524">
    <property type="term" value="F:ATP binding"/>
    <property type="evidence" value="ECO:0007669"/>
    <property type="project" value="UniProtKB-UniRule"/>
</dbReference>
<comment type="catalytic activity">
    <reaction evidence="19">
        <text>L-seryl-[protein] + ATP = O-phospho-L-seryl-[protein] + ADP + H(+)</text>
        <dbReference type="Rhea" id="RHEA:17989"/>
        <dbReference type="Rhea" id="RHEA-COMP:9863"/>
        <dbReference type="Rhea" id="RHEA-COMP:11604"/>
        <dbReference type="ChEBI" id="CHEBI:15378"/>
        <dbReference type="ChEBI" id="CHEBI:29999"/>
        <dbReference type="ChEBI" id="CHEBI:30616"/>
        <dbReference type="ChEBI" id="CHEBI:83421"/>
        <dbReference type="ChEBI" id="CHEBI:456216"/>
        <dbReference type="EC" id="2.7.11.1"/>
    </reaction>
</comment>
<dbReference type="FunFam" id="3.80.10.10:FF:000453">
    <property type="entry name" value="Leucine-rich receptor-like protein kinase family protein"/>
    <property type="match status" value="1"/>
</dbReference>
<dbReference type="PROSITE" id="PS00109">
    <property type="entry name" value="PROTEIN_KINASE_TYR"/>
    <property type="match status" value="1"/>
</dbReference>
<dbReference type="InterPro" id="IPR013210">
    <property type="entry name" value="LRR_N_plant-typ"/>
</dbReference>
<feature type="domain" description="Protein kinase" evidence="22">
    <location>
        <begin position="1"/>
        <end position="179"/>
    </location>
</feature>
<evidence type="ECO:0000256" key="11">
    <source>
        <dbReference type="ARBA" id="ARBA00022741"/>
    </source>
</evidence>
<evidence type="ECO:0000256" key="7">
    <source>
        <dbReference type="ARBA" id="ARBA00022679"/>
    </source>
</evidence>
<dbReference type="PROSITE" id="PS00107">
    <property type="entry name" value="PROTEIN_KINASE_ATP"/>
    <property type="match status" value="1"/>
</dbReference>
<dbReference type="SUPFAM" id="SSF52047">
    <property type="entry name" value="RNI-like"/>
    <property type="match status" value="1"/>
</dbReference>
<evidence type="ECO:0000256" key="3">
    <source>
        <dbReference type="ARBA" id="ARBA00012513"/>
    </source>
</evidence>
<evidence type="ECO:0000256" key="19">
    <source>
        <dbReference type="ARBA" id="ARBA00048679"/>
    </source>
</evidence>
<keyword evidence="4" id="KW-0723">Serine/threonine-protein kinase</keyword>
<dbReference type="SUPFAM" id="SSF56112">
    <property type="entry name" value="Protein kinase-like (PK-like)"/>
    <property type="match status" value="2"/>
</dbReference>
<evidence type="ECO:0000256" key="1">
    <source>
        <dbReference type="ARBA" id="ARBA00004162"/>
    </source>
</evidence>
<evidence type="ECO:0000256" key="9">
    <source>
        <dbReference type="ARBA" id="ARBA00022729"/>
    </source>
</evidence>
<dbReference type="GO" id="GO:0051707">
    <property type="term" value="P:response to other organism"/>
    <property type="evidence" value="ECO:0007669"/>
    <property type="project" value="UniProtKB-ARBA"/>
</dbReference>
<dbReference type="InterPro" id="IPR032675">
    <property type="entry name" value="LRR_dom_sf"/>
</dbReference>
<gene>
    <name evidence="23" type="ORF">J5N97_024284</name>
</gene>
<name>A0A9D5H8T3_9LILI</name>
<evidence type="ECO:0000313" key="23">
    <source>
        <dbReference type="EMBL" id="KAJ0967367.1"/>
    </source>
</evidence>
<dbReference type="InterPro" id="IPR000719">
    <property type="entry name" value="Prot_kinase_dom"/>
</dbReference>
<dbReference type="InterPro" id="IPR051420">
    <property type="entry name" value="Ser_Thr_Kinases_DiverseReg"/>
</dbReference>
<feature type="transmembrane region" description="Helical" evidence="21">
    <location>
        <begin position="720"/>
        <end position="745"/>
    </location>
</feature>
<dbReference type="Pfam" id="PF13855">
    <property type="entry name" value="LRR_8"/>
    <property type="match status" value="3"/>
</dbReference>
<dbReference type="AlphaFoldDB" id="A0A9D5H8T3"/>
<dbReference type="SMART" id="SM00369">
    <property type="entry name" value="LRR_TYP"/>
    <property type="match status" value="7"/>
</dbReference>
<keyword evidence="10" id="KW-0677">Repeat</keyword>
<keyword evidence="8 21" id="KW-0812">Transmembrane</keyword>
<proteinExistence type="predicted"/>
<evidence type="ECO:0000256" key="5">
    <source>
        <dbReference type="ARBA" id="ARBA00022553"/>
    </source>
</evidence>
<reference evidence="23" key="2">
    <citation type="journal article" date="2022" name="Hortic Res">
        <title>The genome of Dioscorea zingiberensis sheds light on the biosynthesis, origin and evolution of the medicinally important diosgenin saponins.</title>
        <authorList>
            <person name="Li Y."/>
            <person name="Tan C."/>
            <person name="Li Z."/>
            <person name="Guo J."/>
            <person name="Li S."/>
            <person name="Chen X."/>
            <person name="Wang C."/>
            <person name="Dai X."/>
            <person name="Yang H."/>
            <person name="Song W."/>
            <person name="Hou L."/>
            <person name="Xu J."/>
            <person name="Tong Z."/>
            <person name="Xu A."/>
            <person name="Yuan X."/>
            <person name="Wang W."/>
            <person name="Yang Q."/>
            <person name="Chen L."/>
            <person name="Sun Z."/>
            <person name="Wang K."/>
            <person name="Pan B."/>
            <person name="Chen J."/>
            <person name="Bao Y."/>
            <person name="Liu F."/>
            <person name="Qi X."/>
            <person name="Gang D.R."/>
            <person name="Wen J."/>
            <person name="Li J."/>
        </authorList>
    </citation>
    <scope>NUCLEOTIDE SEQUENCE</scope>
    <source>
        <strain evidence="23">Dzin_1.0</strain>
    </source>
</reference>
<dbReference type="FunFam" id="3.80.10.10:FF:000177">
    <property type="entry name" value="Leucine-rich repeat receptor-like serine/threonine-protein kinase At1g17230"/>
    <property type="match status" value="1"/>
</dbReference>
<dbReference type="PROSITE" id="PS50011">
    <property type="entry name" value="PROTEIN_KINASE_DOM"/>
    <property type="match status" value="2"/>
</dbReference>
<evidence type="ECO:0000256" key="17">
    <source>
        <dbReference type="ARBA" id="ARBA00023180"/>
    </source>
</evidence>
<evidence type="ECO:0000256" key="6">
    <source>
        <dbReference type="ARBA" id="ARBA00022614"/>
    </source>
</evidence>
<evidence type="ECO:0000256" key="15">
    <source>
        <dbReference type="ARBA" id="ARBA00023136"/>
    </source>
</evidence>
<dbReference type="InterPro" id="IPR008266">
    <property type="entry name" value="Tyr_kinase_AS"/>
</dbReference>
<dbReference type="PANTHER" id="PTHR48005:SF70">
    <property type="entry name" value="MDIS1-INTERACTING RECEPTOR LIKE KINASE 2-LIKE"/>
    <property type="match status" value="1"/>
</dbReference>
<dbReference type="FunFam" id="1.10.510.10:FF:000479">
    <property type="entry name" value="Leucine-rich repeat receptor-like protein kinase"/>
    <property type="match status" value="1"/>
</dbReference>
<feature type="binding site" evidence="20">
    <location>
        <position position="814"/>
    </location>
    <ligand>
        <name>ATP</name>
        <dbReference type="ChEBI" id="CHEBI:30616"/>
    </ligand>
</feature>
<accession>A0A9D5H8T3</accession>
<evidence type="ECO:0000256" key="16">
    <source>
        <dbReference type="ARBA" id="ARBA00023170"/>
    </source>
</evidence>
<dbReference type="Proteomes" id="UP001085076">
    <property type="component" value="Miscellaneous, Linkage group lg07"/>
</dbReference>
<dbReference type="FunFam" id="3.30.200.20:FF:000309">
    <property type="entry name" value="Leucine-rich repeat receptor protein kinase MSP1"/>
    <property type="match status" value="1"/>
</dbReference>
<keyword evidence="6" id="KW-0433">Leucine-rich repeat</keyword>
<dbReference type="InterPro" id="IPR017441">
    <property type="entry name" value="Protein_kinase_ATP_BS"/>
</dbReference>
<evidence type="ECO:0000256" key="14">
    <source>
        <dbReference type="ARBA" id="ARBA00022989"/>
    </source>
</evidence>
<evidence type="ECO:0000256" key="2">
    <source>
        <dbReference type="ARBA" id="ARBA00004479"/>
    </source>
</evidence>
<keyword evidence="24" id="KW-1185">Reference proteome</keyword>
<dbReference type="Pfam" id="PF00560">
    <property type="entry name" value="LRR_1"/>
    <property type="match status" value="3"/>
</dbReference>
<sequence length="1075" mass="118540">MKRVNIVKDIAEALSYLHHDCAPPIVHQEITRNNILLDDEYKACISDFGIARLLTPDSSHWSMLAGTHGYMAPELAYIMKVTERCDVYSFGVVALEVIYGIHPGDLISALSLSMLVKDVLDPRLSLPMDDQVAANQPSACNDSDSNAMHRNQSIVSPYNGTSISKAIAFNIESQGRALLQWKATLQTQHLLNTWTSETSPCNWTGITCRGLLSRRDQHDLMSTTITRIQLGEMGLEGKLETLNFSSLPSLRVLNLKANNLHGSIPASISALSKLNFLDLSSNNLTGTIPSELGSLTELNNLWLFTNQISGSIPQSLGNLTGLKSLDLYDNKLLGTIPEELGRLTNMQLLILPQNLLTGSIPASLGNMKSLSILRLFMNQLSGSLPIEIANLTSLIAIELLSNSLSGNLPPNLAEGGLLQRLILGYNNFQGPIPVSLRNSTNLTRVRLEANNFTGDLSKSFGVHPNLVYIDLSFNKLTGTLSSSWGECHNLTSFKTSNNLIGGVIPSNIGQLLNLVELDLSSNNLVGGIPRELARLSSLYYLSMNDNQLSGTIPETFRNLSSIEILDISRNNLSGTIPTGLEDCSKLSSLKLSGNKLSGRIPFQLGNLNLKEALDLSGNSFTGDIPPQLSKLVELQQLNLSHNELAGHIPSSFRDMFSLTSIDLSYNFLDGPVPESHVFQTAPIGWFIHNKGLCGEVHGLLACDQSPWTSRDDAKKHRKTIILAIVPTTSIFFLLFLILGITMLYFKRKKSIVNDSTKVVDGHFFSVLKFNGKEAYKEIIDATENFDDKYRIGAGSYGTVYKVTLTSGETFAIKKIPKIEDQEDEQAFRNEIQALTQIRHRNIVRLYGFGSTNTFNFLAYEYMERGSLGAALRSEEGAMELDWIKRVNIVKDLAEALSYLHHNCDPPIVHRDITSNNILLDEEYKACVADFGVAKFLNPDSSHWSMLAGTHGYMAPELAYVMRVTERCDVYSFGVIALEVMHGIQPGDLINGLSLGMLVKDILDPRLPVLHLNDQVINQVVTVVMIAMQCIDTNPQSRPTMEQVSQRLSSPKSLPILNIYSFGAITLSHLMDIQTC</sequence>
<dbReference type="Gene3D" id="1.10.510.10">
    <property type="entry name" value="Transferase(Phosphotransferase) domain 1"/>
    <property type="match status" value="2"/>
</dbReference>
<dbReference type="GO" id="GO:0009791">
    <property type="term" value="P:post-embryonic development"/>
    <property type="evidence" value="ECO:0007669"/>
    <property type="project" value="UniProtKB-ARBA"/>
</dbReference>
<comment type="catalytic activity">
    <reaction evidence="18">
        <text>L-threonyl-[protein] + ATP = O-phospho-L-threonyl-[protein] + ADP + H(+)</text>
        <dbReference type="Rhea" id="RHEA:46608"/>
        <dbReference type="Rhea" id="RHEA-COMP:11060"/>
        <dbReference type="Rhea" id="RHEA-COMP:11605"/>
        <dbReference type="ChEBI" id="CHEBI:15378"/>
        <dbReference type="ChEBI" id="CHEBI:30013"/>
        <dbReference type="ChEBI" id="CHEBI:30616"/>
        <dbReference type="ChEBI" id="CHEBI:61977"/>
        <dbReference type="ChEBI" id="CHEBI:456216"/>
        <dbReference type="EC" id="2.7.11.1"/>
    </reaction>
</comment>
<dbReference type="InterPro" id="IPR011009">
    <property type="entry name" value="Kinase-like_dom_sf"/>
</dbReference>
<dbReference type="EMBL" id="JAGGNH010000007">
    <property type="protein sequence ID" value="KAJ0967367.1"/>
    <property type="molecule type" value="Genomic_DNA"/>
</dbReference>
<dbReference type="InterPro" id="IPR003591">
    <property type="entry name" value="Leu-rich_rpt_typical-subtyp"/>
</dbReference>
<organism evidence="23 24">
    <name type="scientific">Dioscorea zingiberensis</name>
    <dbReference type="NCBI Taxonomy" id="325984"/>
    <lineage>
        <taxon>Eukaryota</taxon>
        <taxon>Viridiplantae</taxon>
        <taxon>Streptophyta</taxon>
        <taxon>Embryophyta</taxon>
        <taxon>Tracheophyta</taxon>
        <taxon>Spermatophyta</taxon>
        <taxon>Magnoliopsida</taxon>
        <taxon>Liliopsida</taxon>
        <taxon>Dioscoreales</taxon>
        <taxon>Dioscoreaceae</taxon>
        <taxon>Dioscorea</taxon>
    </lineage>
</organism>
<evidence type="ECO:0000256" key="12">
    <source>
        <dbReference type="ARBA" id="ARBA00022777"/>
    </source>
</evidence>
<evidence type="ECO:0000256" key="20">
    <source>
        <dbReference type="PROSITE-ProRule" id="PRU10141"/>
    </source>
</evidence>
<keyword evidence="9" id="KW-0732">Signal</keyword>
<keyword evidence="12" id="KW-0418">Kinase</keyword>
<keyword evidence="17" id="KW-0325">Glycoprotein</keyword>
<evidence type="ECO:0000259" key="22">
    <source>
        <dbReference type="PROSITE" id="PS50011"/>
    </source>
</evidence>
<dbReference type="GO" id="GO:0005886">
    <property type="term" value="C:plasma membrane"/>
    <property type="evidence" value="ECO:0007669"/>
    <property type="project" value="UniProtKB-SubCell"/>
</dbReference>
<dbReference type="Gene3D" id="3.30.200.20">
    <property type="entry name" value="Phosphorylase Kinase, domain 1"/>
    <property type="match status" value="1"/>
</dbReference>
<evidence type="ECO:0000256" key="8">
    <source>
        <dbReference type="ARBA" id="ARBA00022692"/>
    </source>
</evidence>
<comment type="subcellular location">
    <subcellularLocation>
        <location evidence="1">Cell membrane</location>
        <topology evidence="1">Single-pass membrane protein</topology>
    </subcellularLocation>
    <subcellularLocation>
        <location evidence="2">Membrane</location>
        <topology evidence="2">Single-pass type I membrane protein</topology>
    </subcellularLocation>
</comment>
<dbReference type="SUPFAM" id="SSF52058">
    <property type="entry name" value="L domain-like"/>
    <property type="match status" value="1"/>
</dbReference>